<comment type="caution">
    <text evidence="1">The sequence shown here is derived from an EMBL/GenBank/DDBJ whole genome shotgun (WGS) entry which is preliminary data.</text>
</comment>
<gene>
    <name evidence="1" type="ORF">OUZ56_005276</name>
</gene>
<dbReference type="EMBL" id="JAOYFB010000001">
    <property type="protein sequence ID" value="KAK4003517.1"/>
    <property type="molecule type" value="Genomic_DNA"/>
</dbReference>
<organism evidence="1 2">
    <name type="scientific">Daphnia magna</name>
    <dbReference type="NCBI Taxonomy" id="35525"/>
    <lineage>
        <taxon>Eukaryota</taxon>
        <taxon>Metazoa</taxon>
        <taxon>Ecdysozoa</taxon>
        <taxon>Arthropoda</taxon>
        <taxon>Crustacea</taxon>
        <taxon>Branchiopoda</taxon>
        <taxon>Diplostraca</taxon>
        <taxon>Cladocera</taxon>
        <taxon>Anomopoda</taxon>
        <taxon>Daphniidae</taxon>
        <taxon>Daphnia</taxon>
    </lineage>
</organism>
<name>A0ABQ9YSB9_9CRUS</name>
<proteinExistence type="predicted"/>
<keyword evidence="2" id="KW-1185">Reference proteome</keyword>
<evidence type="ECO:0000313" key="2">
    <source>
        <dbReference type="Proteomes" id="UP001234178"/>
    </source>
</evidence>
<evidence type="ECO:0000313" key="1">
    <source>
        <dbReference type="EMBL" id="KAK4003517.1"/>
    </source>
</evidence>
<reference evidence="1 2" key="1">
    <citation type="journal article" date="2023" name="Nucleic Acids Res.">
        <title>The hologenome of Daphnia magna reveals possible DNA methylation and microbiome-mediated evolution of the host genome.</title>
        <authorList>
            <person name="Chaturvedi A."/>
            <person name="Li X."/>
            <person name="Dhandapani V."/>
            <person name="Marshall H."/>
            <person name="Kissane S."/>
            <person name="Cuenca-Cambronero M."/>
            <person name="Asole G."/>
            <person name="Calvet F."/>
            <person name="Ruiz-Romero M."/>
            <person name="Marangio P."/>
            <person name="Guigo R."/>
            <person name="Rago D."/>
            <person name="Mirbahai L."/>
            <person name="Eastwood N."/>
            <person name="Colbourne J.K."/>
            <person name="Zhou J."/>
            <person name="Mallon E."/>
            <person name="Orsini L."/>
        </authorList>
    </citation>
    <scope>NUCLEOTIDE SEQUENCE [LARGE SCALE GENOMIC DNA]</scope>
    <source>
        <strain evidence="1">LRV0_1</strain>
    </source>
</reference>
<dbReference type="Proteomes" id="UP001234178">
    <property type="component" value="Unassembled WGS sequence"/>
</dbReference>
<protein>
    <submittedName>
        <fullName evidence="1">Uncharacterized protein</fullName>
    </submittedName>
</protein>
<sequence>MTQPVFFTLSYPTAEDSGWELNVNGSHTSVCTWVDLCDVADTPFTTAKSFVDFEDNIAHLQIWLFHLPLLSRRQRLQIHRLPHIPKEIQNSLKITIVFSR</sequence>
<accession>A0ABQ9YSB9</accession>